<dbReference type="Proteomes" id="UP001652625">
    <property type="component" value="Chromosome 10"/>
</dbReference>
<dbReference type="SUPFAM" id="SSF56487">
    <property type="entry name" value="SRCR-like"/>
    <property type="match status" value="2"/>
</dbReference>
<dbReference type="Pfam" id="PF00057">
    <property type="entry name" value="Ldl_recept_a"/>
    <property type="match status" value="1"/>
</dbReference>
<evidence type="ECO:0000256" key="4">
    <source>
        <dbReference type="ARBA" id="ARBA00023157"/>
    </source>
</evidence>
<proteinExistence type="predicted"/>
<keyword evidence="3" id="KW-0720">Serine protease</keyword>
<feature type="signal peptide" evidence="7">
    <location>
        <begin position="1"/>
        <end position="17"/>
    </location>
</feature>
<feature type="chain" id="PRO_5045394676" evidence="7">
    <location>
        <begin position="18"/>
        <end position="1111"/>
    </location>
</feature>
<comment type="caution">
    <text evidence="6">Lacks conserved residue(s) required for the propagation of feature annotation.</text>
</comment>
<dbReference type="InterPro" id="IPR036772">
    <property type="entry name" value="SRCR-like_dom_sf"/>
</dbReference>
<dbReference type="InterPro" id="IPR036055">
    <property type="entry name" value="LDL_receptor-like_sf"/>
</dbReference>
<sequence>MMSWKLLLLTSVISVLAWEDATKSLSNVLLKSHNALSFLKNKRASPSDQIRSECCGKSKCSYEERLEIAHNVGWSGVDAAICEVSIRENQVCTCKSSSGSYIYECGNDLSNCPNPCKEFHCDNGRRCVQHSYTCDSDNDCGNWHDEIGCKTKYSEDQIKNNIKLKYANQYNTYYGTVEIFGRPICDDFWTNKNAQVVCRTLNFPSDTLAIGWKNELVSTKFFMDDVNCMGGESSLKHCSHKTYHNCNSTEGAAVICLAPKLLKLTPFNLKNSKNEGVVFFDHIPICANRWNFQAAQVVCNHMYGAEFKIPVPVYNYKINVGQKSAIFYLTSIICNGTESLLTQCQAEISKTCSTHVASIQCARCSPFKLMDIVKKMKVDGSVVEVYQSVEAAISELNTECRSWNCSIPNPVYPEFCKVQAFLNDIKHFTKSEIKNNIIFYTDIDYIGLFSHNFFKESFEKIRNDINITGQTFSTQLGEYLGRLAQFDEQTAKLEKESAMKIWFESKSRCESESLKLSNQLSSIIKLALGVSSTDMISKTAVLALRIVGTLNPIKWLTGSEVSAVDIKEALSEVAKQAVLIKQVDYLKSNFIPKIDNLVKQISAKINNNKETFETIKQFVETIEKSIEFTNEQLLKFSKHVDNYSPAITPSEISEFGAVLNQMIEKFCEVIENPDSESGTVAAGIAAHQGLCPNAKVTASILMSLFEEVATQEVTIMESYSKFVRATIAKDAANRLSTSIKGSSSDQLHKLLTEYKALYLIRYHKIIIIQNACNYLTYMNHGVEKSVCTDLLKNPSGDPGVLINTNPTAMCKCQNCFTKKGNFLIPATMTGENNSIDLSTLYDADTKFTKGFAYLSIPNKDWLVENKWISEYEQGPFFLKRLNIHLPPALNFSHEVNIKLTLLDNQLKGKTYMFEGGLIVINQYTEHQPKCSQYNPYTITSCNKKATTFWLNVYGVIKGKLLPRLDGSKWRIELRSNQILPKIYSETKLFLQATAEFCFQAKLQSKPKFSLGKSVARPNVEECCSDNGMFLDQILLNEFPLLSPCQVCPQGSTPRLSGYFCEKCPAGYEPNSSDYFGCTPCPKNKFKTLSGQHACDSCLDGKTSLEGALYCY</sequence>
<dbReference type="SUPFAM" id="SSF57424">
    <property type="entry name" value="LDL receptor-like module"/>
    <property type="match status" value="1"/>
</dbReference>
<reference evidence="10" key="1">
    <citation type="submission" date="2025-08" db="UniProtKB">
        <authorList>
            <consortium name="RefSeq"/>
        </authorList>
    </citation>
    <scope>IDENTIFICATION</scope>
</reference>
<feature type="disulfide bond" evidence="6">
    <location>
        <begin position="334"/>
        <end position="344"/>
    </location>
</feature>
<dbReference type="SMART" id="SM00192">
    <property type="entry name" value="LDLa"/>
    <property type="match status" value="1"/>
</dbReference>
<dbReference type="InterPro" id="IPR050912">
    <property type="entry name" value="LOX-like_protein"/>
</dbReference>
<dbReference type="PANTHER" id="PTHR45817">
    <property type="entry name" value="LYSYL OXIDASE-LIKE-RELATED"/>
    <property type="match status" value="1"/>
</dbReference>
<gene>
    <name evidence="10" type="primary">LOC136085898</name>
</gene>
<dbReference type="CDD" id="cd00112">
    <property type="entry name" value="LDLa"/>
    <property type="match status" value="1"/>
</dbReference>
<protein>
    <submittedName>
        <fullName evidence="10">Uncharacterized protein LOC136085898</fullName>
    </submittedName>
</protein>
<dbReference type="Gene3D" id="2.10.50.10">
    <property type="entry name" value="Tumor Necrosis Factor Receptor, subunit A, domain 2"/>
    <property type="match status" value="1"/>
</dbReference>
<keyword evidence="4 6" id="KW-1015">Disulfide bond</keyword>
<feature type="domain" description="SRCR" evidence="8">
    <location>
        <begin position="285"/>
        <end position="362"/>
    </location>
</feature>
<keyword evidence="9" id="KW-1185">Reference proteome</keyword>
<accession>A0ABM4CPP2</accession>
<feature type="disulfide bond" evidence="6">
    <location>
        <begin position="228"/>
        <end position="238"/>
    </location>
</feature>
<feature type="domain" description="SRCR" evidence="8">
    <location>
        <begin position="162"/>
        <end position="257"/>
    </location>
</feature>
<evidence type="ECO:0000256" key="5">
    <source>
        <dbReference type="PROSITE-ProRule" id="PRU00124"/>
    </source>
</evidence>
<evidence type="ECO:0000256" key="7">
    <source>
        <dbReference type="SAM" id="SignalP"/>
    </source>
</evidence>
<dbReference type="GeneID" id="136085898"/>
<dbReference type="Gene3D" id="3.10.250.10">
    <property type="entry name" value="SRCR-like domain"/>
    <property type="match status" value="2"/>
</dbReference>
<keyword evidence="2" id="KW-0378">Hydrolase</keyword>
<dbReference type="RefSeq" id="XP_065663813.1">
    <property type="nucleotide sequence ID" value="XM_065807741.1"/>
</dbReference>
<evidence type="ECO:0000313" key="9">
    <source>
        <dbReference type="Proteomes" id="UP001652625"/>
    </source>
</evidence>
<dbReference type="Pfam" id="PF00530">
    <property type="entry name" value="SRCR"/>
    <property type="match status" value="2"/>
</dbReference>
<dbReference type="PANTHER" id="PTHR45817:SF8">
    <property type="entry name" value="LYSYL OXIDASE HOMOLOG 1"/>
    <property type="match status" value="1"/>
</dbReference>
<dbReference type="PROSITE" id="PS50068">
    <property type="entry name" value="LDLRA_2"/>
    <property type="match status" value="1"/>
</dbReference>
<dbReference type="Gene3D" id="4.10.400.10">
    <property type="entry name" value="Low-density Lipoprotein Receptor"/>
    <property type="match status" value="1"/>
</dbReference>
<keyword evidence="7" id="KW-0732">Signal</keyword>
<evidence type="ECO:0000256" key="2">
    <source>
        <dbReference type="ARBA" id="ARBA00022801"/>
    </source>
</evidence>
<evidence type="ECO:0000256" key="6">
    <source>
        <dbReference type="PROSITE-ProRule" id="PRU00196"/>
    </source>
</evidence>
<evidence type="ECO:0000256" key="3">
    <source>
        <dbReference type="ARBA" id="ARBA00022825"/>
    </source>
</evidence>
<dbReference type="PROSITE" id="PS50287">
    <property type="entry name" value="SRCR_2"/>
    <property type="match status" value="2"/>
</dbReference>
<keyword evidence="1" id="KW-0645">Protease</keyword>
<dbReference type="SMART" id="SM00202">
    <property type="entry name" value="SR"/>
    <property type="match status" value="1"/>
</dbReference>
<name>A0ABM4CPP2_HYDVU</name>
<organism evidence="9 10">
    <name type="scientific">Hydra vulgaris</name>
    <name type="common">Hydra</name>
    <name type="synonym">Hydra attenuata</name>
    <dbReference type="NCBI Taxonomy" id="6087"/>
    <lineage>
        <taxon>Eukaryota</taxon>
        <taxon>Metazoa</taxon>
        <taxon>Cnidaria</taxon>
        <taxon>Hydrozoa</taxon>
        <taxon>Hydroidolina</taxon>
        <taxon>Anthoathecata</taxon>
        <taxon>Aplanulata</taxon>
        <taxon>Hydridae</taxon>
        <taxon>Hydra</taxon>
    </lineage>
</organism>
<dbReference type="InterPro" id="IPR001190">
    <property type="entry name" value="SRCR"/>
</dbReference>
<evidence type="ECO:0000313" key="10">
    <source>
        <dbReference type="RefSeq" id="XP_065663813.1"/>
    </source>
</evidence>
<feature type="disulfide bond" evidence="5">
    <location>
        <begin position="134"/>
        <end position="149"/>
    </location>
</feature>
<evidence type="ECO:0000259" key="8">
    <source>
        <dbReference type="PROSITE" id="PS50287"/>
    </source>
</evidence>
<evidence type="ECO:0000256" key="1">
    <source>
        <dbReference type="ARBA" id="ARBA00022670"/>
    </source>
</evidence>
<dbReference type="InterPro" id="IPR002172">
    <property type="entry name" value="LDrepeatLR_classA_rpt"/>
</dbReference>